<keyword evidence="1" id="KW-0472">Membrane</keyword>
<name>A0A6N8HBA5_9FLAO</name>
<dbReference type="AlphaFoldDB" id="A0A6N8HBA5"/>
<evidence type="ECO:0000313" key="3">
    <source>
        <dbReference type="Proteomes" id="UP000433945"/>
    </source>
</evidence>
<feature type="transmembrane region" description="Helical" evidence="1">
    <location>
        <begin position="29"/>
        <end position="50"/>
    </location>
</feature>
<keyword evidence="1" id="KW-1133">Transmembrane helix</keyword>
<reference evidence="2 3" key="1">
    <citation type="submission" date="2019-12" db="EMBL/GenBank/DDBJ databases">
        <authorList>
            <person name="Sun J.-Q."/>
        </authorList>
    </citation>
    <scope>NUCLEOTIDE SEQUENCE [LARGE SCALE GENOMIC DNA]</scope>
    <source>
        <strain evidence="2 3">JCM 17928</strain>
    </source>
</reference>
<keyword evidence="3" id="KW-1185">Reference proteome</keyword>
<gene>
    <name evidence="2" type="ORF">GN157_05450</name>
</gene>
<accession>A0A6N8HBA5</accession>
<sequence length="51" mass="5915">MKDTGNTLTRKKKYAHYFSFKRKDAIIRYIEIAVITIMAIMVIGGLYGIFN</sequence>
<organism evidence="2 3">
    <name type="scientific">Flavobacterium rakeshii</name>
    <dbReference type="NCBI Taxonomy" id="1038845"/>
    <lineage>
        <taxon>Bacteria</taxon>
        <taxon>Pseudomonadati</taxon>
        <taxon>Bacteroidota</taxon>
        <taxon>Flavobacteriia</taxon>
        <taxon>Flavobacteriales</taxon>
        <taxon>Flavobacteriaceae</taxon>
        <taxon>Flavobacterium</taxon>
    </lineage>
</organism>
<dbReference type="EMBL" id="WOWP01000016">
    <property type="protein sequence ID" value="MUV03150.1"/>
    <property type="molecule type" value="Genomic_DNA"/>
</dbReference>
<dbReference type="Proteomes" id="UP000433945">
    <property type="component" value="Unassembled WGS sequence"/>
</dbReference>
<evidence type="ECO:0000256" key="1">
    <source>
        <dbReference type="SAM" id="Phobius"/>
    </source>
</evidence>
<proteinExistence type="predicted"/>
<dbReference type="RefSeq" id="WP_157482097.1">
    <property type="nucleotide sequence ID" value="NZ_WOWP01000016.1"/>
</dbReference>
<keyword evidence="1" id="KW-0812">Transmembrane</keyword>
<comment type="caution">
    <text evidence="2">The sequence shown here is derived from an EMBL/GenBank/DDBJ whole genome shotgun (WGS) entry which is preliminary data.</text>
</comment>
<evidence type="ECO:0000313" key="2">
    <source>
        <dbReference type="EMBL" id="MUV03150.1"/>
    </source>
</evidence>
<protein>
    <submittedName>
        <fullName evidence="2">Uncharacterized protein</fullName>
    </submittedName>
</protein>